<keyword evidence="1" id="KW-0812">Transmembrane</keyword>
<feature type="transmembrane region" description="Helical" evidence="1">
    <location>
        <begin position="64"/>
        <end position="87"/>
    </location>
</feature>
<keyword evidence="3" id="KW-1185">Reference proteome</keyword>
<dbReference type="Proteomes" id="UP000078200">
    <property type="component" value="Unassembled WGS sequence"/>
</dbReference>
<organism evidence="2 3">
    <name type="scientific">Glossina austeni</name>
    <name type="common">Savannah tsetse fly</name>
    <dbReference type="NCBI Taxonomy" id="7395"/>
    <lineage>
        <taxon>Eukaryota</taxon>
        <taxon>Metazoa</taxon>
        <taxon>Ecdysozoa</taxon>
        <taxon>Arthropoda</taxon>
        <taxon>Hexapoda</taxon>
        <taxon>Insecta</taxon>
        <taxon>Pterygota</taxon>
        <taxon>Neoptera</taxon>
        <taxon>Endopterygota</taxon>
        <taxon>Diptera</taxon>
        <taxon>Brachycera</taxon>
        <taxon>Muscomorpha</taxon>
        <taxon>Hippoboscoidea</taxon>
        <taxon>Glossinidae</taxon>
        <taxon>Glossina</taxon>
    </lineage>
</organism>
<protein>
    <submittedName>
        <fullName evidence="2">Uncharacterized protein</fullName>
    </submittedName>
</protein>
<keyword evidence="1" id="KW-0472">Membrane</keyword>
<sequence length="165" mass="19114">MSFEAIHETIGTITHRLNDLASKPMLVLVKTDRRYALITTSLSYICVVHVSPQHLFIQLRSFDSILVLDDNLCFVANLIYIFFLIAYEYSGKSSNLSTINCQTDRIPLFRYHNKEREREKSIKALFYQTNRSFHNKDEMSKEVIVALFRIFVSTTGLYGSDESSQ</sequence>
<name>A0A1A9VUA5_GLOAU</name>
<dbReference type="AlphaFoldDB" id="A0A1A9VUA5"/>
<dbReference type="VEuPathDB" id="VectorBase:GAUT047858"/>
<evidence type="ECO:0000256" key="1">
    <source>
        <dbReference type="SAM" id="Phobius"/>
    </source>
</evidence>
<accession>A0A1A9VUA5</accession>
<reference evidence="2" key="1">
    <citation type="submission" date="2020-05" db="UniProtKB">
        <authorList>
            <consortium name="EnsemblMetazoa"/>
        </authorList>
    </citation>
    <scope>IDENTIFICATION</scope>
    <source>
        <strain evidence="2">TTRI</strain>
    </source>
</reference>
<feature type="transmembrane region" description="Helical" evidence="1">
    <location>
        <begin position="35"/>
        <end position="52"/>
    </location>
</feature>
<keyword evidence="1" id="KW-1133">Transmembrane helix</keyword>
<dbReference type="EnsemblMetazoa" id="GAUT047858-RA">
    <property type="protein sequence ID" value="GAUT047858-PA"/>
    <property type="gene ID" value="GAUT047858"/>
</dbReference>
<evidence type="ECO:0000313" key="3">
    <source>
        <dbReference type="Proteomes" id="UP000078200"/>
    </source>
</evidence>
<proteinExistence type="predicted"/>
<evidence type="ECO:0000313" key="2">
    <source>
        <dbReference type="EnsemblMetazoa" id="GAUT047858-PA"/>
    </source>
</evidence>